<accession>A0A1F7I9E2</accession>
<keyword evidence="1" id="KW-0812">Transmembrane</keyword>
<evidence type="ECO:0008006" key="4">
    <source>
        <dbReference type="Google" id="ProtNLM"/>
    </source>
</evidence>
<dbReference type="AlphaFoldDB" id="A0A1F7I9E2"/>
<dbReference type="Proteomes" id="UP000179270">
    <property type="component" value="Unassembled WGS sequence"/>
</dbReference>
<feature type="transmembrane region" description="Helical" evidence="1">
    <location>
        <begin position="689"/>
        <end position="706"/>
    </location>
</feature>
<feature type="transmembrane region" description="Helical" evidence="1">
    <location>
        <begin position="587"/>
        <end position="608"/>
    </location>
</feature>
<feature type="transmembrane region" description="Helical" evidence="1">
    <location>
        <begin position="489"/>
        <end position="506"/>
    </location>
</feature>
<name>A0A1F7I9E2_9BACT</name>
<feature type="transmembrane region" description="Helical" evidence="1">
    <location>
        <begin position="208"/>
        <end position="227"/>
    </location>
</feature>
<reference evidence="2 3" key="1">
    <citation type="journal article" date="2016" name="Nat. Commun.">
        <title>Thousands of microbial genomes shed light on interconnected biogeochemical processes in an aquifer system.</title>
        <authorList>
            <person name="Anantharaman K."/>
            <person name="Brown C.T."/>
            <person name="Hug L.A."/>
            <person name="Sharon I."/>
            <person name="Castelle C.J."/>
            <person name="Probst A.J."/>
            <person name="Thomas B.C."/>
            <person name="Singh A."/>
            <person name="Wilkins M.J."/>
            <person name="Karaoz U."/>
            <person name="Brodie E.L."/>
            <person name="Williams K.H."/>
            <person name="Hubbard S.S."/>
            <person name="Banfield J.F."/>
        </authorList>
    </citation>
    <scope>NUCLEOTIDE SEQUENCE [LARGE SCALE GENOMIC DNA]</scope>
</reference>
<feature type="transmembrane region" description="Helical" evidence="1">
    <location>
        <begin position="441"/>
        <end position="460"/>
    </location>
</feature>
<feature type="transmembrane region" description="Helical" evidence="1">
    <location>
        <begin position="418"/>
        <end position="435"/>
    </location>
</feature>
<feature type="transmembrane region" description="Helical" evidence="1">
    <location>
        <begin position="518"/>
        <end position="537"/>
    </location>
</feature>
<gene>
    <name evidence="2" type="ORF">A3A74_05510</name>
</gene>
<protein>
    <recommendedName>
        <fullName evidence="4">Membrane protein 6-pyruvoyl-tetrahydropterin synthase-related domain-containing protein</fullName>
    </recommendedName>
</protein>
<evidence type="ECO:0000313" key="3">
    <source>
        <dbReference type="Proteomes" id="UP000179270"/>
    </source>
</evidence>
<feature type="transmembrane region" description="Helical" evidence="1">
    <location>
        <begin position="14"/>
        <end position="38"/>
    </location>
</feature>
<keyword evidence="1" id="KW-1133">Transmembrane helix</keyword>
<feature type="transmembrane region" description="Helical" evidence="1">
    <location>
        <begin position="299"/>
        <end position="317"/>
    </location>
</feature>
<keyword evidence="1" id="KW-0472">Membrane</keyword>
<comment type="caution">
    <text evidence="2">The sequence shown here is derived from an EMBL/GenBank/DDBJ whole genome shotgun (WGS) entry which is preliminary data.</text>
</comment>
<feature type="transmembrane region" description="Helical" evidence="1">
    <location>
        <begin position="467"/>
        <end position="483"/>
    </location>
</feature>
<feature type="transmembrane region" description="Helical" evidence="1">
    <location>
        <begin position="655"/>
        <end position="677"/>
    </location>
</feature>
<dbReference type="STRING" id="1802055.A3A74_05510"/>
<dbReference type="EMBL" id="MGAF01000042">
    <property type="protein sequence ID" value="OGK39912.1"/>
    <property type="molecule type" value="Genomic_DNA"/>
</dbReference>
<feature type="transmembrane region" description="Helical" evidence="1">
    <location>
        <begin position="1044"/>
        <end position="1062"/>
    </location>
</feature>
<sequence length="1075" mass="123763">MKKEFSAFISNDKLVLLLFTVLTLLTVGYLIIISYPYFFSKINRFYSLGFLSAVEEKHENIEKTYKGEHLIKGEKITGKFLATDNNLGIILIRFVPLSAKVSDNVTFRIKQDGGQKWHYENSYHANQFQPNEYFTFGFPPIKGSRGNTYIFEVESQSGTTKNGIGLSSKKPQASFVYKYSKEDLKNFSILFSFISKKIIYASQNANLIGNWQILLAFILSALLALVIKVNKIIRVRILKFLLSLRVNFKRSFKVLNKKSKYFFQKNAVSKKYKLFISSIKKIESVSLRVKKRFQNLTQMQLFMLCLLIIGVLVLFVYQNPFLRKENVILGEIMNQWSYPNLVTKTNLARGIFPLWDNFSAGGYSFIGHPQSQLLYLPSFFTALVFADQILGMRFIFFVHLLLLGYFTTLLLRMFTKNIIIILPVVTLTLFNRYILGNINNGYPAEIFSLTWLPLIFYCLLKWEKTGKAYILIGAALAFSMLIYSGALFGVHFSLIAVGLFFALVGIKKFFQGDSFRQILTLGIYFVLFIGLVIFFSAPRLVPILEYKDYSMRNQLSLNDAEQNSLDKKMILDYASTWIQRVDLVPSYIQEILSATYLALAVLIIYFILFKRKGLFEWFLLILSIISLMSMMGKYAPFLNLYRLFYYFLPGFQYNLYPGRFVLLLYFAVPFILAFALGDLLKSRDRKQSILGYSAAFLIVLTTVIAIKHEASNFAYEVFSPQKAFLLNDIASPKQFYRWHNNAIASIYGHPYISLLNNQFTLNSSYPQIAPITLYPNPLTQSTKGVNERFLNAKYKTLSVWSVRYEVEQDEYSDFDIPNNAATLITKDGDLKIYKLNSYSPFINEVENPIFFVTSGNFDDVSIKSRALFLKYVTDPLKTYIISSPKEKRILESNSKIPTILDSNLGKLCLQENLCLAVTFKNYHGYDIKEKLNSLYYRRETVLLDDDSDMKIKKFPYISTQPEKQNYKRARVFNIGPITRGKISFEVINENPTYLAISQNYYPGWKAFVDGEETPILLGDGMVQIVPIRISGTHKVTMTYEPDSFKIGLLLFFVGAPLTILVLRKFSNMVYIVKNS</sequence>
<feature type="transmembrane region" description="Helical" evidence="1">
    <location>
        <begin position="615"/>
        <end position="635"/>
    </location>
</feature>
<feature type="transmembrane region" description="Helical" evidence="1">
    <location>
        <begin position="379"/>
        <end position="406"/>
    </location>
</feature>
<evidence type="ECO:0000256" key="1">
    <source>
        <dbReference type="SAM" id="Phobius"/>
    </source>
</evidence>
<evidence type="ECO:0000313" key="2">
    <source>
        <dbReference type="EMBL" id="OGK39912.1"/>
    </source>
</evidence>
<proteinExistence type="predicted"/>
<organism evidence="2 3">
    <name type="scientific">Candidatus Roizmanbacteria bacterium RIFCSPLOWO2_01_FULL_35_13</name>
    <dbReference type="NCBI Taxonomy" id="1802055"/>
    <lineage>
        <taxon>Bacteria</taxon>
        <taxon>Candidatus Roizmaniibacteriota</taxon>
    </lineage>
</organism>